<dbReference type="EMBL" id="AZGI01000054">
    <property type="protein sequence ID" value="KRM38084.1"/>
    <property type="molecule type" value="Genomic_DNA"/>
</dbReference>
<proteinExistence type="predicted"/>
<evidence type="ECO:0000313" key="1">
    <source>
        <dbReference type="EMBL" id="KRM38084.1"/>
    </source>
</evidence>
<accession>A0A0R1YB27</accession>
<dbReference type="STRING" id="1423754.FC39_GL001478"/>
<evidence type="ECO:0008006" key="3">
    <source>
        <dbReference type="Google" id="ProtNLM"/>
    </source>
</evidence>
<dbReference type="PATRIC" id="fig|1423754.3.peg.1521"/>
<gene>
    <name evidence="1" type="ORF">FC39_GL001478</name>
</gene>
<name>A0A0R1YB27_9LACO</name>
<dbReference type="SUPFAM" id="SSF46785">
    <property type="entry name" value="Winged helix' DNA-binding domain"/>
    <property type="match status" value="1"/>
</dbReference>
<sequence length="95" mass="10427">MGKLAKGLNISLSTLSRQLQQKKTRLLIEVTKSSTDSSKTVALNTSGLSKVNDLKKTLNSIQQKLFSNIAEDEINIFVTNLNLLANQSNYAQTSN</sequence>
<dbReference type="Proteomes" id="UP000051223">
    <property type="component" value="Unassembled WGS sequence"/>
</dbReference>
<keyword evidence="2" id="KW-1185">Reference proteome</keyword>
<evidence type="ECO:0000313" key="2">
    <source>
        <dbReference type="Proteomes" id="UP000051223"/>
    </source>
</evidence>
<dbReference type="eggNOG" id="ENOG5030A72">
    <property type="taxonomic scope" value="Bacteria"/>
</dbReference>
<dbReference type="InterPro" id="IPR036388">
    <property type="entry name" value="WH-like_DNA-bd_sf"/>
</dbReference>
<organism evidence="1 2">
    <name type="scientific">Lactobacillus hamsteri DSM 5661 = JCM 6256</name>
    <dbReference type="NCBI Taxonomy" id="1423754"/>
    <lineage>
        <taxon>Bacteria</taxon>
        <taxon>Bacillati</taxon>
        <taxon>Bacillota</taxon>
        <taxon>Bacilli</taxon>
        <taxon>Lactobacillales</taxon>
        <taxon>Lactobacillaceae</taxon>
        <taxon>Lactobacillus</taxon>
    </lineage>
</organism>
<dbReference type="AlphaFoldDB" id="A0A0R1YB27"/>
<dbReference type="InterPro" id="IPR036390">
    <property type="entry name" value="WH_DNA-bd_sf"/>
</dbReference>
<reference evidence="1 2" key="1">
    <citation type="journal article" date="2015" name="Genome Announc.">
        <title>Expanding the biotechnology potential of lactobacilli through comparative genomics of 213 strains and associated genera.</title>
        <authorList>
            <person name="Sun Z."/>
            <person name="Harris H.M."/>
            <person name="McCann A."/>
            <person name="Guo C."/>
            <person name="Argimon S."/>
            <person name="Zhang W."/>
            <person name="Yang X."/>
            <person name="Jeffery I.B."/>
            <person name="Cooney J.C."/>
            <person name="Kagawa T.F."/>
            <person name="Liu W."/>
            <person name="Song Y."/>
            <person name="Salvetti E."/>
            <person name="Wrobel A."/>
            <person name="Rasinkangas P."/>
            <person name="Parkhill J."/>
            <person name="Rea M.C."/>
            <person name="O'Sullivan O."/>
            <person name="Ritari J."/>
            <person name="Douillard F.P."/>
            <person name="Paul Ross R."/>
            <person name="Yang R."/>
            <person name="Briner A.E."/>
            <person name="Felis G.E."/>
            <person name="de Vos W.M."/>
            <person name="Barrangou R."/>
            <person name="Klaenhammer T.R."/>
            <person name="Caufield P.W."/>
            <person name="Cui Y."/>
            <person name="Zhang H."/>
            <person name="O'Toole P.W."/>
        </authorList>
    </citation>
    <scope>NUCLEOTIDE SEQUENCE [LARGE SCALE GENOMIC DNA]</scope>
    <source>
        <strain evidence="1 2">DSM 5661</strain>
    </source>
</reference>
<comment type="caution">
    <text evidence="1">The sequence shown here is derived from an EMBL/GenBank/DDBJ whole genome shotgun (WGS) entry which is preliminary data.</text>
</comment>
<dbReference type="Gene3D" id="1.10.10.10">
    <property type="entry name" value="Winged helix-like DNA-binding domain superfamily/Winged helix DNA-binding domain"/>
    <property type="match status" value="1"/>
</dbReference>
<protein>
    <recommendedName>
        <fullName evidence="3">HTH marR-type domain-containing protein</fullName>
    </recommendedName>
</protein>